<name>A0A947D9X0_9HYPH</name>
<evidence type="ECO:0000256" key="2">
    <source>
        <dbReference type="ARBA" id="ARBA00022741"/>
    </source>
</evidence>
<protein>
    <submittedName>
        <fullName evidence="6">Flp pilus assembly complex ATPase component TadA</fullName>
    </submittedName>
</protein>
<dbReference type="Gene3D" id="3.30.300.160">
    <property type="entry name" value="Type II secretion system, protein E, N-terminal domain"/>
    <property type="match status" value="1"/>
</dbReference>
<evidence type="ECO:0000259" key="5">
    <source>
        <dbReference type="Pfam" id="PF05157"/>
    </source>
</evidence>
<dbReference type="Pfam" id="PF05157">
    <property type="entry name" value="MshEN"/>
    <property type="match status" value="1"/>
</dbReference>
<dbReference type="InterPro" id="IPR027417">
    <property type="entry name" value="P-loop_NTPase"/>
</dbReference>
<keyword evidence="2" id="KW-0547">Nucleotide-binding</keyword>
<dbReference type="InterPro" id="IPR007831">
    <property type="entry name" value="T2SS_GspE_N"/>
</dbReference>
<evidence type="ECO:0000313" key="6">
    <source>
        <dbReference type="EMBL" id="MBT9290962.1"/>
    </source>
</evidence>
<feature type="domain" description="Bacterial type II secretion system protein E" evidence="4">
    <location>
        <begin position="158"/>
        <end position="251"/>
    </location>
</feature>
<keyword evidence="7" id="KW-1185">Reference proteome</keyword>
<dbReference type="GO" id="GO:0005886">
    <property type="term" value="C:plasma membrane"/>
    <property type="evidence" value="ECO:0007669"/>
    <property type="project" value="TreeGrafter"/>
</dbReference>
<dbReference type="InterPro" id="IPR001482">
    <property type="entry name" value="T2SS/T4SS_dom"/>
</dbReference>
<dbReference type="Proteomes" id="UP000766595">
    <property type="component" value="Unassembled WGS sequence"/>
</dbReference>
<evidence type="ECO:0000256" key="1">
    <source>
        <dbReference type="ARBA" id="ARBA00006611"/>
    </source>
</evidence>
<sequence>MFVLATIKPELIDRARRAAEASGMRLDQVVVQLGLISEDALRSAAATEMGLAEAGPDSFPVEPLFSGLLAPAFLRHAGLVPLIDQPDFVELAISDPFDSFSPGLVAAKLGKPVRLRLAKKRDIEQAIDDLYGGKETAPGQTPAAELSATDLDRLRDLAGDAPTVQFVDRMIDSAIELGASDIHLSHTARGPRLRYRVDGLLREGDAPPESLYSGTVSRLKIMAGLDIAERRLPQDGHIAVVSRGRAADLRGAKQVEDGVHGRPRVGLARATARRGRRDPRAGCSHSASVRVLAKRRLSRRWIDDCSSAHIPSHRSDSFGIGDSRHHAERNDLLGQASAPHRRLGPAPDMNPGGHSVAFKRQVVQGSLGVAPPGRSFAMSQKSRSTVLDMRAPGRARAAIDPAQRPLRARQSAKSIFDCSSVGG</sequence>
<accession>A0A947D9X0</accession>
<dbReference type="Pfam" id="PF00437">
    <property type="entry name" value="T2SSE"/>
    <property type="match status" value="1"/>
</dbReference>
<proteinExistence type="inferred from homology"/>
<dbReference type="EMBL" id="JAHHZF010000007">
    <property type="protein sequence ID" value="MBT9290962.1"/>
    <property type="molecule type" value="Genomic_DNA"/>
</dbReference>
<dbReference type="AlphaFoldDB" id="A0A947D9X0"/>
<dbReference type="InterPro" id="IPR037257">
    <property type="entry name" value="T2SS_E_N_sf"/>
</dbReference>
<dbReference type="SUPFAM" id="SSF160246">
    <property type="entry name" value="EspE N-terminal domain-like"/>
    <property type="match status" value="1"/>
</dbReference>
<keyword evidence="3" id="KW-0067">ATP-binding</keyword>
<dbReference type="SUPFAM" id="SSF52540">
    <property type="entry name" value="P-loop containing nucleoside triphosphate hydrolases"/>
    <property type="match status" value="1"/>
</dbReference>
<dbReference type="PANTHER" id="PTHR30258:SF2">
    <property type="entry name" value="COMG OPERON PROTEIN 1"/>
    <property type="match status" value="1"/>
</dbReference>
<organism evidence="6 7">
    <name type="scientific">Prosthecodimorpha staleyi</name>
    <dbReference type="NCBI Taxonomy" id="2840188"/>
    <lineage>
        <taxon>Bacteria</taxon>
        <taxon>Pseudomonadati</taxon>
        <taxon>Pseudomonadota</taxon>
        <taxon>Alphaproteobacteria</taxon>
        <taxon>Hyphomicrobiales</taxon>
        <taxon>Ancalomicrobiaceae</taxon>
        <taxon>Prosthecodimorpha</taxon>
    </lineage>
</organism>
<comment type="caution">
    <text evidence="6">The sequence shown here is derived from an EMBL/GenBank/DDBJ whole genome shotgun (WGS) entry which is preliminary data.</text>
</comment>
<dbReference type="GO" id="GO:0016887">
    <property type="term" value="F:ATP hydrolysis activity"/>
    <property type="evidence" value="ECO:0007669"/>
    <property type="project" value="TreeGrafter"/>
</dbReference>
<evidence type="ECO:0000259" key="4">
    <source>
        <dbReference type="Pfam" id="PF00437"/>
    </source>
</evidence>
<dbReference type="PANTHER" id="PTHR30258">
    <property type="entry name" value="TYPE II SECRETION SYSTEM PROTEIN GSPE-RELATED"/>
    <property type="match status" value="1"/>
</dbReference>
<evidence type="ECO:0000313" key="7">
    <source>
        <dbReference type="Proteomes" id="UP000766595"/>
    </source>
</evidence>
<comment type="similarity">
    <text evidence="1">Belongs to the GSP E family.</text>
</comment>
<dbReference type="Gene3D" id="1.10.40.70">
    <property type="match status" value="1"/>
</dbReference>
<reference evidence="6 7" key="1">
    <citation type="submission" date="2021-06" db="EMBL/GenBank/DDBJ databases">
        <authorList>
            <person name="Grouzdev D.S."/>
            <person name="Koziaeva V."/>
        </authorList>
    </citation>
    <scope>NUCLEOTIDE SEQUENCE [LARGE SCALE GENOMIC DNA]</scope>
    <source>
        <strain evidence="6 7">22</strain>
    </source>
</reference>
<dbReference type="Gene3D" id="3.30.450.90">
    <property type="match status" value="1"/>
</dbReference>
<gene>
    <name evidence="6" type="primary">tadA</name>
    <name evidence="6" type="ORF">KL771_15970</name>
</gene>
<evidence type="ECO:0000256" key="3">
    <source>
        <dbReference type="ARBA" id="ARBA00022840"/>
    </source>
</evidence>
<dbReference type="GO" id="GO:0005524">
    <property type="term" value="F:ATP binding"/>
    <property type="evidence" value="ECO:0007669"/>
    <property type="project" value="UniProtKB-KW"/>
</dbReference>
<feature type="domain" description="Type II secretion system protein GspE N-terminal" evidence="5">
    <location>
        <begin position="54"/>
        <end position="136"/>
    </location>
</feature>